<dbReference type="Proteomes" id="UP000004088">
    <property type="component" value="Unassembled WGS sequence"/>
</dbReference>
<dbReference type="AlphaFoldDB" id="F0EXJ8"/>
<accession>F0EXJ8</accession>
<dbReference type="HOGENOM" id="CLU_3290960_0_0_4"/>
<name>F0EXJ8_9NEIS</name>
<reference evidence="1 2" key="1">
    <citation type="submission" date="2011-01" db="EMBL/GenBank/DDBJ databases">
        <authorList>
            <person name="Muzny D."/>
            <person name="Qin X."/>
            <person name="Deng J."/>
            <person name="Jiang H."/>
            <person name="Liu Y."/>
            <person name="Qu J."/>
            <person name="Song X.-Z."/>
            <person name="Zhang L."/>
            <person name="Thornton R."/>
            <person name="Coyle M."/>
            <person name="Francisco L."/>
            <person name="Jackson L."/>
            <person name="Javaid M."/>
            <person name="Korchina V."/>
            <person name="Kovar C."/>
            <person name="Mata R."/>
            <person name="Mathew T."/>
            <person name="Ngo R."/>
            <person name="Nguyen L."/>
            <person name="Nguyen N."/>
            <person name="Okwuonu G."/>
            <person name="Ongeri F."/>
            <person name="Pham C."/>
            <person name="Simmons D."/>
            <person name="Wilczek-Boney K."/>
            <person name="Hale W."/>
            <person name="Jakkamsetti A."/>
            <person name="Pham P."/>
            <person name="Ruth R."/>
            <person name="San Lucas F."/>
            <person name="Warren J."/>
            <person name="Zhang J."/>
            <person name="Zhao Z."/>
            <person name="Zhou C."/>
            <person name="Zhu D."/>
            <person name="Lee S."/>
            <person name="Bess C."/>
            <person name="Blankenburg K."/>
            <person name="Forbes L."/>
            <person name="Fu Q."/>
            <person name="Gubbala S."/>
            <person name="Hirani K."/>
            <person name="Jayaseelan J.C."/>
            <person name="Lara F."/>
            <person name="Munidasa M."/>
            <person name="Palculict T."/>
            <person name="Patil S."/>
            <person name="Pu L.-L."/>
            <person name="Saada N."/>
            <person name="Tang L."/>
            <person name="Weissenberger G."/>
            <person name="Zhu Y."/>
            <person name="Hemphill L."/>
            <person name="Shang Y."/>
            <person name="Youmans B."/>
            <person name="Ayvaz T."/>
            <person name="Ross M."/>
            <person name="Santibanez J."/>
            <person name="Aqrawi P."/>
            <person name="Gross S."/>
            <person name="Joshi V."/>
            <person name="Fowler G."/>
            <person name="Nazareth L."/>
            <person name="Reid J."/>
            <person name="Worley K."/>
            <person name="Petrosino J."/>
            <person name="Highlander S."/>
            <person name="Gibbs R."/>
        </authorList>
    </citation>
    <scope>NUCLEOTIDE SEQUENCE [LARGE SCALE GENOMIC DNA]</scope>
    <source>
        <strain evidence="1 2">ATCC 33394</strain>
    </source>
</reference>
<sequence>MMKLGSIVKKQPAHPKIQNTRQTYAQYRANCNDHISFYLS</sequence>
<evidence type="ECO:0000313" key="2">
    <source>
        <dbReference type="Proteomes" id="UP000004088"/>
    </source>
</evidence>
<organism evidence="1 2">
    <name type="scientific">Kingella denitrificans ATCC 33394</name>
    <dbReference type="NCBI Taxonomy" id="888741"/>
    <lineage>
        <taxon>Bacteria</taxon>
        <taxon>Pseudomonadati</taxon>
        <taxon>Pseudomonadota</taxon>
        <taxon>Betaproteobacteria</taxon>
        <taxon>Neisseriales</taxon>
        <taxon>Neisseriaceae</taxon>
        <taxon>Kingella</taxon>
    </lineage>
</organism>
<protein>
    <submittedName>
        <fullName evidence="1">Uncharacterized protein</fullName>
    </submittedName>
</protein>
<keyword evidence="2" id="KW-1185">Reference proteome</keyword>
<proteinExistence type="predicted"/>
<gene>
    <name evidence="1" type="ORF">HMPREF9098_0582</name>
</gene>
<evidence type="ECO:0000313" key="1">
    <source>
        <dbReference type="EMBL" id="EGC18029.1"/>
    </source>
</evidence>
<comment type="caution">
    <text evidence="1">The sequence shown here is derived from an EMBL/GenBank/DDBJ whole genome shotgun (WGS) entry which is preliminary data.</text>
</comment>
<dbReference type="EMBL" id="AEWV01000008">
    <property type="protein sequence ID" value="EGC18029.1"/>
    <property type="molecule type" value="Genomic_DNA"/>
</dbReference>